<gene>
    <name evidence="1" type="ORF">KPL71_026438</name>
</gene>
<name>A0ACB8HZA6_CITSI</name>
<reference evidence="2" key="1">
    <citation type="journal article" date="2023" name="Hortic. Res.">
        <title>A chromosome-level phased genome enabling allele-level studies in sweet orange: a case study on citrus Huanglongbing tolerance.</title>
        <authorList>
            <person name="Wu B."/>
            <person name="Yu Q."/>
            <person name="Deng Z."/>
            <person name="Duan Y."/>
            <person name="Luo F."/>
            <person name="Gmitter F. Jr."/>
        </authorList>
    </citation>
    <scope>NUCLEOTIDE SEQUENCE [LARGE SCALE GENOMIC DNA]</scope>
    <source>
        <strain evidence="2">cv. Valencia</strain>
    </source>
</reference>
<proteinExistence type="predicted"/>
<protein>
    <submittedName>
        <fullName evidence="1">Uncharacterized protein</fullName>
    </submittedName>
</protein>
<keyword evidence="2" id="KW-1185">Reference proteome</keyword>
<dbReference type="EMBL" id="CM039178">
    <property type="protein sequence ID" value="KAH9680148.1"/>
    <property type="molecule type" value="Genomic_DNA"/>
</dbReference>
<organism evidence="1 2">
    <name type="scientific">Citrus sinensis</name>
    <name type="common">Sweet orange</name>
    <name type="synonym">Citrus aurantium var. sinensis</name>
    <dbReference type="NCBI Taxonomy" id="2711"/>
    <lineage>
        <taxon>Eukaryota</taxon>
        <taxon>Viridiplantae</taxon>
        <taxon>Streptophyta</taxon>
        <taxon>Embryophyta</taxon>
        <taxon>Tracheophyta</taxon>
        <taxon>Spermatophyta</taxon>
        <taxon>Magnoliopsida</taxon>
        <taxon>eudicotyledons</taxon>
        <taxon>Gunneridae</taxon>
        <taxon>Pentapetalae</taxon>
        <taxon>rosids</taxon>
        <taxon>malvids</taxon>
        <taxon>Sapindales</taxon>
        <taxon>Rutaceae</taxon>
        <taxon>Aurantioideae</taxon>
        <taxon>Citrus</taxon>
    </lineage>
</organism>
<sequence>MSIEDIRLKLEQLRATSSYSELDFAIHIPLPKREPSSAEPEPMAQNNNRTLKELAAPNLDQQPLCIENPNPQVNFELKSGMIHLLPTFHGLAGEDPNKHLKEFHVVCSTMKPAEVSEEQVKLMAFPFSLADSAKEWLYYLPSGTVTTWNKMRQLFLERYFPASKAGSIRKEICGIRQYNGEPLYDYWERFKKLCASCPHHQISDQLLIQYFYEGLLPMDRSMIDAASGGALVDKTPEAARNLIANMAANSQQFNTRHDLLPPPKRVNEVSTTSLEKQVSNLTSLVQQLALGQQMRPCGVCSMVGHATDMCPAIQEGSHEQANAVEGFLGQPRQRYDPYSNFYNEGWKDHPNFRYGNQQQAISNVAPSQPPGYPQHRVQQPYQVRLPPPPQNQGTSLEDLVKALATNSMQFQQTTQTQLQHLENQIGQLATSMSRIEGRTSGKLPSQPEINPKENASAMSLRNGKQLEPLLAKPSKVSTSLSPSMTNSSPEVLPLTRKDDSHSALPVNPSGQVSIPSPRIKTLSIPPPFPSRFKQSKKEEQEKEILETFRKVEVNIPLLDAIKQVPRYAKFLKELCSNKRKLSGNEKISVGENVSAVLQRKLPPKCKDPGTFTIPCTIGNTRFERCMLDLGASINVMPYSIYNSLNLGPMEETGIIIQLADRSNAYPKGVMEDVLVQVNELVFPADFYILEMEDELSPNPTPILLGRPFLKTARTKIDVHDGTFTMEFDGEVIRFNIFEAMRYPSDVHSIFSMDDINTLVQDFFELSGNDSFEIAISKNLTKDDSKEHANLIKLDDEVEEAMAILDGAVTLHTHGYNVSYLELPLLNEKLLPSIVQAPTLELKPLPEHMQYIYLGENETLPVIIAKTLTPVQQEKLIRVLQDHKTAIGWTIADIKGISPSMCMHRILLEEGSKPTRDAQHRLNPPMMEVVKKEILKLLNVGIIYPISDSKWVSPVQVVPKKSGITVVKNEENELVPTRVQTGWRVCIDYRKLNAATRKDHFPLPFIDQMLERLSGHSHYCFLDGYSGYNQIVIALEDQEKTTFTCPFGTFAYRRMPFGLCNAPATFQRCMMSIFSDYVENIIEVFMDDFTVYGDSFDKCLDNLTLVLERCIDTNLVLNWEKCHFMVNQGIVLGHVISEKGIEVDKSKIDLIRSLPPPTSVREVRSFLGHAGFYRRFIKDFSKITLPLCNLLQKDATFDFNEECQRAFKKLKEVLTSAPVIQPPNWDLPFEIMCNASDYTVGAVLGQCVGKLPHVIYYASRTLNDAQLNYSTTEKELLAVIFALEKFRSYLIGSKVIVYSDHAAIRYLLTKKDAKPCLIRWILLLQEFDIEILDKRGSENLVADHLSQLIHNEDELPLHENFPDEQLLQVGTITPWYADIVNYLVIRTVPEEITRAQKAKIKSDAKYYVWDEPYLWKHCSDQVIRSGQVEVSNREVKSILEKTVNPNRKDWSLRLDDALWAYRTAYKTPIGMSPYRLVYGKPCHLPVELEHKAWWAVKQCNMELDAAGQHRKLQLQELEEIRNDAYESSRIYKEKTKAFHDKQILRKNFEVGQKVLLFHSRLKLFPVEIRSLKTGKAFKVNGHRLKPYYENFQTLNVDEAPLYEPAYVDE</sequence>
<dbReference type="Proteomes" id="UP000829398">
    <property type="component" value="Chromosome 9"/>
</dbReference>
<accession>A0ACB8HZA6</accession>
<evidence type="ECO:0000313" key="1">
    <source>
        <dbReference type="EMBL" id="KAH9680148.1"/>
    </source>
</evidence>
<comment type="caution">
    <text evidence="1">The sequence shown here is derived from an EMBL/GenBank/DDBJ whole genome shotgun (WGS) entry which is preliminary data.</text>
</comment>
<evidence type="ECO:0000313" key="2">
    <source>
        <dbReference type="Proteomes" id="UP000829398"/>
    </source>
</evidence>